<evidence type="ECO:0000313" key="1">
    <source>
        <dbReference type="EMBL" id="XCM35556.1"/>
    </source>
</evidence>
<accession>A0AAU8J8U9</accession>
<dbReference type="AlphaFoldDB" id="A0AAU8J8U9"/>
<gene>
    <name evidence="1" type="ORF">ABWT76_004246</name>
</gene>
<dbReference type="RefSeq" id="WP_255353163.1">
    <property type="nucleotide sequence ID" value="NZ_CP159837.1"/>
</dbReference>
<proteinExistence type="predicted"/>
<name>A0AAU8J8U9_9CYAN</name>
<sequence>MADDCDVSFWEFFTPDNMLLTLEPGGIWTYTRSDVPMGEKING</sequence>
<dbReference type="EMBL" id="CP159837">
    <property type="protein sequence ID" value="XCM35556.1"/>
    <property type="molecule type" value="Genomic_DNA"/>
</dbReference>
<reference evidence="1" key="1">
    <citation type="submission" date="2024-07" db="EMBL/GenBank/DDBJ databases">
        <authorList>
            <person name="Kim Y.J."/>
            <person name="Jeong J.Y."/>
        </authorList>
    </citation>
    <scope>NUCLEOTIDE SEQUENCE</scope>
    <source>
        <strain evidence="1">GIHE-MW2</strain>
    </source>
</reference>
<protein>
    <submittedName>
        <fullName evidence="1">Uncharacterized protein</fullName>
    </submittedName>
</protein>
<organism evidence="1">
    <name type="scientific">Planktothricoides raciborskii GIHE-MW2</name>
    <dbReference type="NCBI Taxonomy" id="2792601"/>
    <lineage>
        <taxon>Bacteria</taxon>
        <taxon>Bacillati</taxon>
        <taxon>Cyanobacteriota</taxon>
        <taxon>Cyanophyceae</taxon>
        <taxon>Oscillatoriophycideae</taxon>
        <taxon>Oscillatoriales</taxon>
        <taxon>Oscillatoriaceae</taxon>
        <taxon>Planktothricoides</taxon>
    </lineage>
</organism>